<gene>
    <name evidence="3" type="ORF">H9867_05175</name>
</gene>
<feature type="domain" description="HNH nuclease" evidence="2">
    <location>
        <begin position="416"/>
        <end position="468"/>
    </location>
</feature>
<organism evidence="3 4">
    <name type="scientific">Candidatus Corynebacterium gallistercoris</name>
    <dbReference type="NCBI Taxonomy" id="2838530"/>
    <lineage>
        <taxon>Bacteria</taxon>
        <taxon>Bacillati</taxon>
        <taxon>Actinomycetota</taxon>
        <taxon>Actinomycetes</taxon>
        <taxon>Mycobacteriales</taxon>
        <taxon>Corynebacteriaceae</taxon>
        <taxon>Corynebacterium</taxon>
    </lineage>
</organism>
<dbReference type="Proteomes" id="UP000824189">
    <property type="component" value="Unassembled WGS sequence"/>
</dbReference>
<feature type="region of interest" description="Disordered" evidence="1">
    <location>
        <begin position="505"/>
        <end position="534"/>
    </location>
</feature>
<accession>A0A9D1S030</accession>
<feature type="compositionally biased region" description="Basic and acidic residues" evidence="1">
    <location>
        <begin position="151"/>
        <end position="170"/>
    </location>
</feature>
<evidence type="ECO:0000313" key="3">
    <source>
        <dbReference type="EMBL" id="HIW95861.1"/>
    </source>
</evidence>
<dbReference type="AlphaFoldDB" id="A0A9D1S030"/>
<dbReference type="SMART" id="SM00507">
    <property type="entry name" value="HNHc"/>
    <property type="match status" value="1"/>
</dbReference>
<dbReference type="CDD" id="cd00085">
    <property type="entry name" value="HNHc"/>
    <property type="match status" value="1"/>
</dbReference>
<keyword evidence="3" id="KW-0255">Endonuclease</keyword>
<protein>
    <submittedName>
        <fullName evidence="3">HNH endonuclease</fullName>
    </submittedName>
</protein>
<comment type="caution">
    <text evidence="3">The sequence shown here is derived from an EMBL/GenBank/DDBJ whole genome shotgun (WGS) entry which is preliminary data.</text>
</comment>
<dbReference type="InterPro" id="IPR003615">
    <property type="entry name" value="HNH_nuc"/>
</dbReference>
<dbReference type="EMBL" id="DXFZ01000059">
    <property type="protein sequence ID" value="HIW95861.1"/>
    <property type="molecule type" value="Genomic_DNA"/>
</dbReference>
<dbReference type="Gene3D" id="1.10.30.50">
    <property type="match status" value="1"/>
</dbReference>
<dbReference type="GO" id="GO:0004519">
    <property type="term" value="F:endonuclease activity"/>
    <property type="evidence" value="ECO:0007669"/>
    <property type="project" value="UniProtKB-KW"/>
</dbReference>
<keyword evidence="3" id="KW-0540">Nuclease</keyword>
<dbReference type="GO" id="GO:0003676">
    <property type="term" value="F:nucleic acid binding"/>
    <property type="evidence" value="ECO:0007669"/>
    <property type="project" value="InterPro"/>
</dbReference>
<dbReference type="InterPro" id="IPR002711">
    <property type="entry name" value="HNH"/>
</dbReference>
<feature type="region of interest" description="Disordered" evidence="1">
    <location>
        <begin position="132"/>
        <end position="176"/>
    </location>
</feature>
<dbReference type="GO" id="GO:0008270">
    <property type="term" value="F:zinc ion binding"/>
    <property type="evidence" value="ECO:0007669"/>
    <property type="project" value="InterPro"/>
</dbReference>
<evidence type="ECO:0000256" key="1">
    <source>
        <dbReference type="SAM" id="MobiDB-lite"/>
    </source>
</evidence>
<reference evidence="3" key="1">
    <citation type="journal article" date="2021" name="PeerJ">
        <title>Extensive microbial diversity within the chicken gut microbiome revealed by metagenomics and culture.</title>
        <authorList>
            <person name="Gilroy R."/>
            <person name="Ravi A."/>
            <person name="Getino M."/>
            <person name="Pursley I."/>
            <person name="Horton D.L."/>
            <person name="Alikhan N.F."/>
            <person name="Baker D."/>
            <person name="Gharbi K."/>
            <person name="Hall N."/>
            <person name="Watson M."/>
            <person name="Adriaenssens E.M."/>
            <person name="Foster-Nyarko E."/>
            <person name="Jarju S."/>
            <person name="Secka A."/>
            <person name="Antonio M."/>
            <person name="Oren A."/>
            <person name="Chaudhuri R.R."/>
            <person name="La Ragione R."/>
            <person name="Hildebrand F."/>
            <person name="Pallen M.J."/>
        </authorList>
    </citation>
    <scope>NUCLEOTIDE SEQUENCE</scope>
    <source>
        <strain evidence="3">4376</strain>
    </source>
</reference>
<sequence length="565" mass="61753">MSESVSAPQSVASFADQICAAVEGLQDLLAEPSVKFFDENEAELVRALNALNRTDGLFGSFAHAADIAGASRRVGSTRTSDYLQKRLDTTFVQAMRWLDIGKAMHQPEPVEPDEPVEPQKMEEPADLFGEQADAEADAGSEAEPNAEPPQEDTKAAGDESKDSRDEEKEREKRRRRRGISNAKLTIIRDELRHLDDAIVDAVRPGLFERACEQAPDRTPEDLRVWVQREVRRANAAVSDPLQDIRNRSMSWSKPDHNGNTTVRIVLPRFAHSLLDTLFAPQNLVAMEKQRGDYVEGDKRNLQQRRCDAFISLLEGVASAGDAARTGRERGLASLVVAVSARDLERLAENAALPEGAAGKIASAGTSQLMPTNTNAGLSALDILRLGLAAYDYGVALDPFSGRAKAGGRVQRHASVEQKLMLIAEQLGCSHPGCTEPACNSDVHHIVAFAQGGRTDIENLTLLCRRHHRLNRDARDGRAGMGNAAVDPVTKRKCWMDGLDKALGEELGGASQNGPPRRRIRFNHSTRAQNAPGYRVAKQRWRSMDLCARAESGALAKLGLEFDLPG</sequence>
<reference evidence="3" key="2">
    <citation type="submission" date="2021-04" db="EMBL/GenBank/DDBJ databases">
        <authorList>
            <person name="Gilroy R."/>
        </authorList>
    </citation>
    <scope>NUCLEOTIDE SEQUENCE</scope>
    <source>
        <strain evidence="3">4376</strain>
    </source>
</reference>
<evidence type="ECO:0000313" key="4">
    <source>
        <dbReference type="Proteomes" id="UP000824189"/>
    </source>
</evidence>
<keyword evidence="3" id="KW-0378">Hydrolase</keyword>
<proteinExistence type="predicted"/>
<dbReference type="Pfam" id="PF01844">
    <property type="entry name" value="HNH"/>
    <property type="match status" value="1"/>
</dbReference>
<name>A0A9D1S030_9CORY</name>
<evidence type="ECO:0000259" key="2">
    <source>
        <dbReference type="SMART" id="SM00507"/>
    </source>
</evidence>